<keyword evidence="4" id="KW-1185">Reference proteome</keyword>
<dbReference type="OrthoDB" id="9955at2"/>
<feature type="domain" description="Peptidase S9 prolyl oligopeptidase catalytic" evidence="2">
    <location>
        <begin position="350"/>
        <end position="415"/>
    </location>
</feature>
<dbReference type="PIRSF" id="PIRSF029171">
    <property type="entry name" value="Esterase_LipA"/>
    <property type="match status" value="1"/>
</dbReference>
<feature type="chain" id="PRO_5008360647" evidence="1">
    <location>
        <begin position="26"/>
        <end position="419"/>
    </location>
</feature>
<keyword evidence="1" id="KW-0732">Signal</keyword>
<reference evidence="4" key="1">
    <citation type="submission" date="2016-06" db="EMBL/GenBank/DDBJ databases">
        <authorList>
            <person name="Radolfova-Krizova L."/>
            <person name="Nemec A."/>
        </authorList>
    </citation>
    <scope>NUCLEOTIDE SEQUENCE [LARGE SCALE GENOMIC DNA]</scope>
    <source>
        <strain evidence="4">ANC 4275</strain>
    </source>
</reference>
<dbReference type="EMBL" id="LZDS01000027">
    <property type="protein sequence ID" value="OBX27929.1"/>
    <property type="molecule type" value="Genomic_DNA"/>
</dbReference>
<comment type="caution">
    <text evidence="3">The sequence shown here is derived from an EMBL/GenBank/DDBJ whole genome shotgun (WGS) entry which is preliminary data.</text>
</comment>
<dbReference type="Gene3D" id="3.40.50.1820">
    <property type="entry name" value="alpha/beta hydrolase"/>
    <property type="match status" value="2"/>
</dbReference>
<feature type="signal peptide" evidence="1">
    <location>
        <begin position="1"/>
        <end position="25"/>
    </location>
</feature>
<dbReference type="GO" id="GO:0016042">
    <property type="term" value="P:lipid catabolic process"/>
    <property type="evidence" value="ECO:0007669"/>
    <property type="project" value="InterPro"/>
</dbReference>
<dbReference type="GO" id="GO:0004806">
    <property type="term" value="F:triacylglycerol lipase activity"/>
    <property type="evidence" value="ECO:0007669"/>
    <property type="project" value="InterPro"/>
</dbReference>
<dbReference type="PROSITE" id="PS51257">
    <property type="entry name" value="PROKAR_LIPOPROTEIN"/>
    <property type="match status" value="1"/>
</dbReference>
<dbReference type="InterPro" id="IPR005152">
    <property type="entry name" value="Lipase_secreted"/>
</dbReference>
<organism evidence="3 4">
    <name type="scientific">Acinetobacter gandensis</name>
    <dbReference type="NCBI Taxonomy" id="1443941"/>
    <lineage>
        <taxon>Bacteria</taxon>
        <taxon>Pseudomonadati</taxon>
        <taxon>Pseudomonadota</taxon>
        <taxon>Gammaproteobacteria</taxon>
        <taxon>Moraxellales</taxon>
        <taxon>Moraxellaceae</taxon>
        <taxon>Acinetobacter</taxon>
    </lineage>
</organism>
<dbReference type="PANTHER" id="PTHR34853:SF1">
    <property type="entry name" value="LIPASE 5"/>
    <property type="match status" value="1"/>
</dbReference>
<dbReference type="Pfam" id="PF00326">
    <property type="entry name" value="Peptidase_S9"/>
    <property type="match status" value="1"/>
</dbReference>
<sequence length="419" mass="45274">MKSCKKNLKKSLLAVLCSSVLLLSACGGNDDHSEFSFNQYYLSDKAYQQDTIDYVSQVRVMSYNMQNVLNKRAKATAMVFYPSTPMPADGWRVVVWEHGTVGSGDSCAPSLNALNPRFKAMAESLLKEGYVVLAPDYEGLGTQGIHPYLNLESAAKSAQYAVKALQQHLGNKMQGDWMSVGQSQGGHASLGTAEFENGNSRYKGAVAGAPASSLGYIISEIAPTAIARLAAAENIQGSGVAKGTAAKVYSELLAYAAYVAVGIKAYEPRFDYNSIFEQRSQPWVAKAEGTTGENGLCLDPLMKEFENDINNYVANNAGKTAADYPGLTEDFLSNSTIAKFLTVNQPATRYIDKPVLIIQGELDTAVPYQVTQALADNLKTNLKTDVTFELVPGATHTQAIVQRNAMLVAFIKEHMPASK</sequence>
<dbReference type="STRING" id="1443941.A9J31_07325"/>
<gene>
    <name evidence="3" type="ORF">A9J31_07325</name>
</gene>
<dbReference type="InterPro" id="IPR029058">
    <property type="entry name" value="AB_hydrolase_fold"/>
</dbReference>
<dbReference type="SUPFAM" id="SSF53474">
    <property type="entry name" value="alpha/beta-Hydrolases"/>
    <property type="match status" value="1"/>
</dbReference>
<dbReference type="GO" id="GO:0006508">
    <property type="term" value="P:proteolysis"/>
    <property type="evidence" value="ECO:0007669"/>
    <property type="project" value="InterPro"/>
</dbReference>
<evidence type="ECO:0000259" key="2">
    <source>
        <dbReference type="Pfam" id="PF00326"/>
    </source>
</evidence>
<proteinExistence type="predicted"/>
<name>A0A1A7R8X7_9GAMM</name>
<dbReference type="InterPro" id="IPR001375">
    <property type="entry name" value="Peptidase_S9_cat"/>
</dbReference>
<dbReference type="Proteomes" id="UP000185753">
    <property type="component" value="Unassembled WGS sequence"/>
</dbReference>
<evidence type="ECO:0000313" key="3">
    <source>
        <dbReference type="EMBL" id="OBX27929.1"/>
    </source>
</evidence>
<accession>A0A1A7R8X7</accession>
<dbReference type="PANTHER" id="PTHR34853">
    <property type="match status" value="1"/>
</dbReference>
<dbReference type="AlphaFoldDB" id="A0A1A7R8X7"/>
<evidence type="ECO:0000256" key="1">
    <source>
        <dbReference type="SAM" id="SignalP"/>
    </source>
</evidence>
<evidence type="ECO:0000313" key="4">
    <source>
        <dbReference type="Proteomes" id="UP000185753"/>
    </source>
</evidence>
<dbReference type="GO" id="GO:0008236">
    <property type="term" value="F:serine-type peptidase activity"/>
    <property type="evidence" value="ECO:0007669"/>
    <property type="project" value="InterPro"/>
</dbReference>
<protein>
    <submittedName>
        <fullName evidence="3">Alpha/beta hydrolase</fullName>
    </submittedName>
</protein>
<keyword evidence="3" id="KW-0378">Hydrolase</keyword>